<protein>
    <submittedName>
        <fullName evidence="4">CubicO group peptidase, beta-lactamase class C family</fullName>
    </submittedName>
</protein>
<dbReference type="InterPro" id="IPR019734">
    <property type="entry name" value="TPR_rpt"/>
</dbReference>
<feature type="chain" id="PRO_5013387058" evidence="2">
    <location>
        <begin position="20"/>
        <end position="520"/>
    </location>
</feature>
<feature type="repeat" description="TPR" evidence="1">
    <location>
        <begin position="464"/>
        <end position="497"/>
    </location>
</feature>
<dbReference type="InterPro" id="IPR001466">
    <property type="entry name" value="Beta-lactam-related"/>
</dbReference>
<dbReference type="InterPro" id="IPR050789">
    <property type="entry name" value="Diverse_Enzym_Activities"/>
</dbReference>
<dbReference type="STRING" id="428993.SAMN06296058_2171"/>
<name>A0A1T5LAL5_9GAMM</name>
<organism evidence="4 5">
    <name type="scientific">Pseudoxanthomonas indica</name>
    <dbReference type="NCBI Taxonomy" id="428993"/>
    <lineage>
        <taxon>Bacteria</taxon>
        <taxon>Pseudomonadati</taxon>
        <taxon>Pseudomonadota</taxon>
        <taxon>Gammaproteobacteria</taxon>
        <taxon>Lysobacterales</taxon>
        <taxon>Lysobacteraceae</taxon>
        <taxon>Pseudoxanthomonas</taxon>
    </lineage>
</organism>
<dbReference type="PANTHER" id="PTHR43283:SF18">
    <property type="match status" value="1"/>
</dbReference>
<reference evidence="4 5" key="1">
    <citation type="submission" date="2017-02" db="EMBL/GenBank/DDBJ databases">
        <authorList>
            <person name="Peterson S.W."/>
        </authorList>
    </citation>
    <scope>NUCLEOTIDE SEQUENCE [LARGE SCALE GENOMIC DNA]</scope>
    <source>
        <strain evidence="4 5">P15</strain>
    </source>
</reference>
<evidence type="ECO:0000256" key="1">
    <source>
        <dbReference type="PROSITE-ProRule" id="PRU00339"/>
    </source>
</evidence>
<gene>
    <name evidence="4" type="ORF">SAMN06296058_2171</name>
</gene>
<evidence type="ECO:0000313" key="5">
    <source>
        <dbReference type="Proteomes" id="UP000190341"/>
    </source>
</evidence>
<dbReference type="AlphaFoldDB" id="A0A1T5LAL5"/>
<dbReference type="InterPro" id="IPR011990">
    <property type="entry name" value="TPR-like_helical_dom_sf"/>
</dbReference>
<proteinExistence type="predicted"/>
<evidence type="ECO:0000256" key="2">
    <source>
        <dbReference type="SAM" id="SignalP"/>
    </source>
</evidence>
<keyword evidence="5" id="KW-1185">Reference proteome</keyword>
<dbReference type="EMBL" id="FUZV01000002">
    <property type="protein sequence ID" value="SKC72699.1"/>
    <property type="molecule type" value="Genomic_DNA"/>
</dbReference>
<feature type="signal peptide" evidence="2">
    <location>
        <begin position="1"/>
        <end position="19"/>
    </location>
</feature>
<dbReference type="PANTHER" id="PTHR43283">
    <property type="entry name" value="BETA-LACTAMASE-RELATED"/>
    <property type="match status" value="1"/>
</dbReference>
<dbReference type="Pfam" id="PF00144">
    <property type="entry name" value="Beta-lactamase"/>
    <property type="match status" value="1"/>
</dbReference>
<feature type="domain" description="Beta-lactamase-related" evidence="3">
    <location>
        <begin position="51"/>
        <end position="375"/>
    </location>
</feature>
<dbReference type="SUPFAM" id="SSF48452">
    <property type="entry name" value="TPR-like"/>
    <property type="match status" value="1"/>
</dbReference>
<dbReference type="Proteomes" id="UP000190341">
    <property type="component" value="Unassembled WGS sequence"/>
</dbReference>
<accession>A0A1T5LAL5</accession>
<evidence type="ECO:0000259" key="3">
    <source>
        <dbReference type="Pfam" id="PF00144"/>
    </source>
</evidence>
<dbReference type="RefSeq" id="WP_217698673.1">
    <property type="nucleotide sequence ID" value="NZ_BMCL01000001.1"/>
</dbReference>
<sequence>MKILSLLFTAMLTFWQALTATASLPAAAPAAMAAAAATTLPAAAAAPAGLEDYLHEKMAHKRIPGMQVAVVRDGRMVFSGSYGVANLQDQIAVTPGSVFSINSATKTFTGVAILQLVQDGKLELDAPISRYLDGLPVQWQTIRVRQLLNHTSGLPDILVPPRAQGTGVLVGDGGEEQAWEKVQTLPMDFPTGSAYRYNQTNYVILGKIIDKLSGQPFSDFIRQRQFVPAGMTTATFGDSRDVTAHRAVPYRYPQGAVSGRAGALENAFDEFPAFLRTGAGINASADDIARWLIALQQGRLLSAEQRAALWSPGRFNDGRATPWANGWPVVAREEHPAVAGIGGRRSAFYVYPQDDLAVVVLTNLAGANPEDFIDEIAGFWLPELSAANGGGLPGNVKALRKALIAHDWRDGPARVAELKRADPGFDVSEDQLNRWGWRLVADEGKTREGLAVLELNTVLYPRSGNTYDTLAEAHALGGDRAAAIRNYQRSLELDPGNGHAVDELRKLGVTQQAIDTNQRQ</sequence>
<keyword evidence="1" id="KW-0802">TPR repeat</keyword>
<dbReference type="PROSITE" id="PS50005">
    <property type="entry name" value="TPR"/>
    <property type="match status" value="1"/>
</dbReference>
<dbReference type="InterPro" id="IPR012338">
    <property type="entry name" value="Beta-lactam/transpept-like"/>
</dbReference>
<dbReference type="Gene3D" id="1.25.40.10">
    <property type="entry name" value="Tetratricopeptide repeat domain"/>
    <property type="match status" value="1"/>
</dbReference>
<dbReference type="Gene3D" id="3.40.710.10">
    <property type="entry name" value="DD-peptidase/beta-lactamase superfamily"/>
    <property type="match status" value="1"/>
</dbReference>
<dbReference type="SUPFAM" id="SSF56601">
    <property type="entry name" value="beta-lactamase/transpeptidase-like"/>
    <property type="match status" value="1"/>
</dbReference>
<evidence type="ECO:0000313" key="4">
    <source>
        <dbReference type="EMBL" id="SKC72699.1"/>
    </source>
</evidence>
<keyword evidence="2" id="KW-0732">Signal</keyword>